<dbReference type="PROSITE" id="PS50885">
    <property type="entry name" value="HAMP"/>
    <property type="match status" value="1"/>
</dbReference>
<keyword evidence="4" id="KW-0175">Coiled coil</keyword>
<feature type="transmembrane region" description="Helical" evidence="5">
    <location>
        <begin position="64"/>
        <end position="84"/>
    </location>
</feature>
<keyword evidence="9" id="KW-1185">Reference proteome</keyword>
<evidence type="ECO:0000256" key="1">
    <source>
        <dbReference type="ARBA" id="ARBA00023224"/>
    </source>
</evidence>
<dbReference type="AlphaFoldDB" id="A0A840UR57"/>
<accession>A0A840UR57</accession>
<reference evidence="8 9" key="1">
    <citation type="submission" date="2020-08" db="EMBL/GenBank/DDBJ databases">
        <title>Genomic Encyclopedia of Type Strains, Phase IV (KMG-IV): sequencing the most valuable type-strain genomes for metagenomic binning, comparative biology and taxonomic classification.</title>
        <authorList>
            <person name="Goeker M."/>
        </authorList>
    </citation>
    <scope>NUCLEOTIDE SEQUENCE [LARGE SCALE GENOMIC DNA]</scope>
    <source>
        <strain evidence="8 9">DSM 24661</strain>
    </source>
</reference>
<feature type="domain" description="HAMP" evidence="7">
    <location>
        <begin position="85"/>
        <end position="140"/>
    </location>
</feature>
<dbReference type="InterPro" id="IPR003660">
    <property type="entry name" value="HAMP_dom"/>
</dbReference>
<dbReference type="GO" id="GO:0007165">
    <property type="term" value="P:signal transduction"/>
    <property type="evidence" value="ECO:0007669"/>
    <property type="project" value="UniProtKB-KW"/>
</dbReference>
<keyword evidence="5" id="KW-0472">Membrane</keyword>
<dbReference type="SUPFAM" id="SSF58104">
    <property type="entry name" value="Methyl-accepting chemotaxis protein (MCP) signaling domain"/>
    <property type="match status" value="1"/>
</dbReference>
<evidence type="ECO:0000256" key="5">
    <source>
        <dbReference type="SAM" id="Phobius"/>
    </source>
</evidence>
<proteinExistence type="inferred from homology"/>
<dbReference type="Proteomes" id="UP000559117">
    <property type="component" value="Unassembled WGS sequence"/>
</dbReference>
<dbReference type="EMBL" id="JACHFH010000003">
    <property type="protein sequence ID" value="MBB5335314.1"/>
    <property type="molecule type" value="Genomic_DNA"/>
</dbReference>
<dbReference type="Pfam" id="PF00015">
    <property type="entry name" value="MCPsignal"/>
    <property type="match status" value="1"/>
</dbReference>
<evidence type="ECO:0000256" key="4">
    <source>
        <dbReference type="SAM" id="Coils"/>
    </source>
</evidence>
<dbReference type="SMART" id="SM00304">
    <property type="entry name" value="HAMP"/>
    <property type="match status" value="2"/>
</dbReference>
<dbReference type="PANTHER" id="PTHR32089">
    <property type="entry name" value="METHYL-ACCEPTING CHEMOTAXIS PROTEIN MCPB"/>
    <property type="match status" value="1"/>
</dbReference>
<dbReference type="SMART" id="SM00283">
    <property type="entry name" value="MA"/>
    <property type="match status" value="1"/>
</dbReference>
<keyword evidence="5" id="KW-1133">Transmembrane helix</keyword>
<feature type="coiled-coil region" evidence="4">
    <location>
        <begin position="132"/>
        <end position="159"/>
    </location>
</feature>
<comment type="similarity">
    <text evidence="2">Belongs to the methyl-accepting chemotaxis (MCP) protein family.</text>
</comment>
<evidence type="ECO:0000259" key="6">
    <source>
        <dbReference type="PROSITE" id="PS50111"/>
    </source>
</evidence>
<organism evidence="8 9">
    <name type="scientific">Pectinatus brassicae</name>
    <dbReference type="NCBI Taxonomy" id="862415"/>
    <lineage>
        <taxon>Bacteria</taxon>
        <taxon>Bacillati</taxon>
        <taxon>Bacillota</taxon>
        <taxon>Negativicutes</taxon>
        <taxon>Selenomonadales</taxon>
        <taxon>Selenomonadaceae</taxon>
        <taxon>Pectinatus</taxon>
    </lineage>
</organism>
<evidence type="ECO:0000259" key="7">
    <source>
        <dbReference type="PROSITE" id="PS50885"/>
    </source>
</evidence>
<dbReference type="PROSITE" id="PS50111">
    <property type="entry name" value="CHEMOTAXIS_TRANSDUC_2"/>
    <property type="match status" value="1"/>
</dbReference>
<dbReference type="InterPro" id="IPR004089">
    <property type="entry name" value="MCPsignal_dom"/>
</dbReference>
<dbReference type="CDD" id="cd11386">
    <property type="entry name" value="MCP_signal"/>
    <property type="match status" value="1"/>
</dbReference>
<evidence type="ECO:0000256" key="2">
    <source>
        <dbReference type="ARBA" id="ARBA00029447"/>
    </source>
</evidence>
<evidence type="ECO:0000313" key="9">
    <source>
        <dbReference type="Proteomes" id="UP000559117"/>
    </source>
</evidence>
<feature type="domain" description="Methyl-accepting transducer" evidence="6">
    <location>
        <begin position="159"/>
        <end position="395"/>
    </location>
</feature>
<comment type="caution">
    <text evidence="8">The sequence shown here is derived from an EMBL/GenBank/DDBJ whole genome shotgun (WGS) entry which is preliminary data.</text>
</comment>
<sequence length="445" mass="48159">MRSKIIELAMQNKNKEAFALFMHDGKHLSDKFNSDLKILSDEIQTRAENLNKINQQDAQFHKNLFKSVVAVGAIFVVLLSILIIKQITGRLNDFIRYFEILATGDFAKPISEASLNDKSEFGDVSRSVDIMKNNIINLLRELTETIDQLAASSEELAASSEQSAQASDQIATAITKVAGVSENQIEAADNAQNVVTEISSALGQMANNTQTVANSAEDTAQAANTGEEAIQKAVTQMKAIADKTNSTVGVISELEEKSQQIGQIVDVIASIAGQTNLLALNAAIEAARAGESGRGFAVVADEVRKLAEQSQDAAKQITELINEVQKKTNNAVVYMNDNKQEVDRGTEVVAEAGHGFEEILNMIRNISTEMHEISAAVEEISSSTENVVTVVRDIDISAKENAAQTQTVSASTQEQASSVEEIATSSEHLSQMAEDLEKAVRKFKI</sequence>
<gene>
    <name evidence="8" type="ORF">HNR32_000434</name>
</gene>
<dbReference type="PANTHER" id="PTHR32089:SF112">
    <property type="entry name" value="LYSOZYME-LIKE PROTEIN-RELATED"/>
    <property type="match status" value="1"/>
</dbReference>
<dbReference type="Gene3D" id="1.10.287.950">
    <property type="entry name" value="Methyl-accepting chemotaxis protein"/>
    <property type="match status" value="1"/>
</dbReference>
<evidence type="ECO:0000313" key="8">
    <source>
        <dbReference type="EMBL" id="MBB5335314.1"/>
    </source>
</evidence>
<protein>
    <submittedName>
        <fullName evidence="8">Methyl-accepting chemotaxis protein</fullName>
    </submittedName>
</protein>
<feature type="coiled-coil region" evidence="4">
    <location>
        <begin position="303"/>
        <end position="330"/>
    </location>
</feature>
<keyword evidence="1 3" id="KW-0807">Transducer</keyword>
<evidence type="ECO:0000256" key="3">
    <source>
        <dbReference type="PROSITE-ProRule" id="PRU00284"/>
    </source>
</evidence>
<keyword evidence="5" id="KW-0812">Transmembrane</keyword>
<dbReference type="GO" id="GO:0016020">
    <property type="term" value="C:membrane"/>
    <property type="evidence" value="ECO:0007669"/>
    <property type="project" value="InterPro"/>
</dbReference>
<name>A0A840UR57_9FIRM</name>